<dbReference type="Proteomes" id="UP000006178">
    <property type="component" value="Chromosome"/>
</dbReference>
<name>I3VWS6_THESW</name>
<dbReference type="EMBL" id="CP003184">
    <property type="protein sequence ID" value="AFK86971.1"/>
    <property type="molecule type" value="Genomic_DNA"/>
</dbReference>
<keyword evidence="2" id="KW-1185">Reference proteome</keyword>
<sequence>METKEEVIRAIRELHAEDIFSDKVTSIPTENKQNSLLNEAVPYPQDFAPEAYSGIAGKFVKEIQDYTEADPAAILMSFLTACSCYVGKGAYLQIGTEKFTPNIFCLLIGDSAKSRKGTSWTPIREIFLRLDPVFEREHIKGGFGSGEGIIAKIKDDDDGDEENRPDQRLLIYEPEFSSILKVASREGNLLSDIIRKAWDNLPLENNTKLEGTSIRASNPHVAILAHITMAELLKLTKEVDISNGFLNRFLTMCVRRSKLLPLADPVPNCIYNEAVQALKGVKDWLERLDDRRLQFDPITSELWQEIYSTLANVDYGERVNALTARGEPYILRLGLLYAILNKSKIIMPSHLLAAQAIWDRNVQSIRFLFGEDTKEKKIMDAIIEGLRKYGSMSQTDIYRKIFGCNVSADKIKHALQRLSAKGLISENTNHDGRSKKTIIWKLK</sequence>
<proteinExistence type="predicted"/>
<dbReference type="PATRIC" id="fig|1094508.3.peg.1992"/>
<dbReference type="AlphaFoldDB" id="I3VWS6"/>
<dbReference type="eggNOG" id="COG4643">
    <property type="taxonomic scope" value="Bacteria"/>
</dbReference>
<dbReference type="RefSeq" id="WP_014758823.1">
    <property type="nucleotide sequence ID" value="NC_017992.1"/>
</dbReference>
<evidence type="ECO:0000313" key="2">
    <source>
        <dbReference type="Proteomes" id="UP000006178"/>
    </source>
</evidence>
<gene>
    <name evidence="1" type="ordered locus">Tsac_1967</name>
</gene>
<reference evidence="1 2" key="1">
    <citation type="journal article" date="2014" name="Appl. Environ. Microbiol.">
        <title>Profile of Secreted Hydrolases, Associated Proteins, and SlpA in Thermoanaerobacterium saccharolyticum during the Degradation of Hemicellulose.</title>
        <authorList>
            <person name="Currie D.H."/>
            <person name="Guss A.M."/>
            <person name="Herring C.D."/>
            <person name="Giannone R.J."/>
            <person name="Johnson C.M."/>
            <person name="Lankford P.K."/>
            <person name="Brown S.D."/>
            <person name="Hettich R.L."/>
            <person name="Lynd L.R."/>
        </authorList>
    </citation>
    <scope>NUCLEOTIDE SEQUENCE [LARGE SCALE GENOMIC DNA]</scope>
    <source>
        <strain evidence="2">DSM 8691 / JW/SL-YS485</strain>
    </source>
</reference>
<dbReference type="KEGG" id="tsh:Tsac_1967"/>
<dbReference type="STRING" id="1094508.Tsac_1967"/>
<accession>I3VWS6</accession>
<evidence type="ECO:0000313" key="1">
    <source>
        <dbReference type="EMBL" id="AFK86971.1"/>
    </source>
</evidence>
<protein>
    <recommendedName>
        <fullName evidence="3">DUF3987 domain-containing protein</fullName>
    </recommendedName>
</protein>
<organism evidence="1 2">
    <name type="scientific">Thermoanaerobacterium saccharolyticum (strain DSM 8691 / JW/SL-YS485)</name>
    <dbReference type="NCBI Taxonomy" id="1094508"/>
    <lineage>
        <taxon>Bacteria</taxon>
        <taxon>Bacillati</taxon>
        <taxon>Bacillota</taxon>
        <taxon>Clostridia</taxon>
        <taxon>Thermoanaerobacterales</taxon>
        <taxon>Thermoanaerobacteraceae</taxon>
        <taxon>Thermoanaerobacterium</taxon>
    </lineage>
</organism>
<dbReference type="BioCyc" id="TSAC1094508:GLMA-1993-MONOMER"/>
<evidence type="ECO:0008006" key="3">
    <source>
        <dbReference type="Google" id="ProtNLM"/>
    </source>
</evidence>